<dbReference type="KEGG" id="hhe:HH_0157"/>
<evidence type="ECO:0000313" key="2">
    <source>
        <dbReference type="Proteomes" id="UP000002495"/>
    </source>
</evidence>
<protein>
    <submittedName>
        <fullName evidence="1">Uncharacterized protein</fullName>
    </submittedName>
</protein>
<organism evidence="1 2">
    <name type="scientific">Helicobacter hepaticus (strain ATCC 51449 / 3B1)</name>
    <dbReference type="NCBI Taxonomy" id="235279"/>
    <lineage>
        <taxon>Bacteria</taxon>
        <taxon>Pseudomonadati</taxon>
        <taxon>Campylobacterota</taxon>
        <taxon>Epsilonproteobacteria</taxon>
        <taxon>Campylobacterales</taxon>
        <taxon>Helicobacteraceae</taxon>
        <taxon>Helicobacter</taxon>
    </lineage>
</organism>
<evidence type="ECO:0000313" key="1">
    <source>
        <dbReference type="EMBL" id="AAP76754.1"/>
    </source>
</evidence>
<dbReference type="EMBL" id="AE017125">
    <property type="protein sequence ID" value="AAP76754.1"/>
    <property type="molecule type" value="Genomic_DNA"/>
</dbReference>
<dbReference type="Proteomes" id="UP000002495">
    <property type="component" value="Chromosome"/>
</dbReference>
<dbReference type="AlphaFoldDB" id="Q7VJT6"/>
<keyword evidence="2" id="KW-1185">Reference proteome</keyword>
<sequence>MNLKVRTDEGVLTLSKYNLSSFKIIIVTQID</sequence>
<accession>Q7VJT6</accession>
<gene>
    <name evidence="1" type="ordered locus">HH_0157</name>
</gene>
<proteinExistence type="predicted"/>
<name>Q7VJT6_HELHP</name>
<dbReference type="HOGENOM" id="CLU_3396892_0_0_7"/>
<dbReference type="STRING" id="235279.HH_0157"/>
<reference evidence="1 2" key="1">
    <citation type="journal article" date="2003" name="Proc. Natl. Acad. Sci. U.S.A.">
        <title>The complete genome sequence of the carcinogenic bacterium Helicobacter hepaticus.</title>
        <authorList>
            <person name="Suerbaum S."/>
            <person name="Josenhans C."/>
            <person name="Sterzenbach T."/>
            <person name="Drescher B."/>
            <person name="Brandt P."/>
            <person name="Bell M."/>
            <person name="Droege M."/>
            <person name="Fartmann B."/>
            <person name="Fischer H.-P."/>
            <person name="Ge Z."/>
            <person name="Hoerster A."/>
            <person name="Holland R."/>
            <person name="Klein K."/>
            <person name="Koenig J."/>
            <person name="Macko L."/>
            <person name="Mendz G.L."/>
            <person name="Nyakatura G."/>
            <person name="Schauer D.B."/>
            <person name="Shen Z."/>
            <person name="Weber J."/>
            <person name="Frosch M."/>
            <person name="Fox J.G."/>
        </authorList>
    </citation>
    <scope>NUCLEOTIDE SEQUENCE [LARGE SCALE GENOMIC DNA]</scope>
    <source>
        <strain evidence="2">ATCC 51449 / 3B1</strain>
    </source>
</reference>